<dbReference type="AlphaFoldDB" id="A0A319CGV3"/>
<dbReference type="EMBL" id="KZ821681">
    <property type="protein sequence ID" value="PYH85076.1"/>
    <property type="molecule type" value="Genomic_DNA"/>
</dbReference>
<feature type="domain" description="Nucleoside phosphorylase" evidence="3">
    <location>
        <begin position="229"/>
        <end position="298"/>
    </location>
</feature>
<dbReference type="OrthoDB" id="1577640at2759"/>
<dbReference type="InterPro" id="IPR000845">
    <property type="entry name" value="Nucleoside_phosphorylase_d"/>
</dbReference>
<dbReference type="GO" id="GO:0003824">
    <property type="term" value="F:catalytic activity"/>
    <property type="evidence" value="ECO:0007669"/>
    <property type="project" value="InterPro"/>
</dbReference>
<accession>A0A319CGV3</accession>
<protein>
    <submittedName>
        <fullName evidence="5">Uncharacterized protein</fullName>
    </submittedName>
</protein>
<dbReference type="InterPro" id="IPR036770">
    <property type="entry name" value="Ankyrin_rpt-contain_sf"/>
</dbReference>
<evidence type="ECO:0000259" key="4">
    <source>
        <dbReference type="Pfam" id="PF24883"/>
    </source>
</evidence>
<organism evidence="5 6">
    <name type="scientific">Aspergillus uvarum CBS 121591</name>
    <dbReference type="NCBI Taxonomy" id="1448315"/>
    <lineage>
        <taxon>Eukaryota</taxon>
        <taxon>Fungi</taxon>
        <taxon>Dikarya</taxon>
        <taxon>Ascomycota</taxon>
        <taxon>Pezizomycotina</taxon>
        <taxon>Eurotiomycetes</taxon>
        <taxon>Eurotiomycetidae</taxon>
        <taxon>Eurotiales</taxon>
        <taxon>Aspergillaceae</taxon>
        <taxon>Aspergillus</taxon>
        <taxon>Aspergillus subgen. Circumdati</taxon>
    </lineage>
</organism>
<dbReference type="Pfam" id="PF12796">
    <property type="entry name" value="Ank_2"/>
    <property type="match status" value="2"/>
</dbReference>
<evidence type="ECO:0000313" key="6">
    <source>
        <dbReference type="Proteomes" id="UP000248340"/>
    </source>
</evidence>
<dbReference type="PANTHER" id="PTHR46082:SF11">
    <property type="entry name" value="AAA+ ATPASE DOMAIN-CONTAINING PROTEIN-RELATED"/>
    <property type="match status" value="1"/>
</dbReference>
<dbReference type="PRINTS" id="PR01415">
    <property type="entry name" value="ANKYRIN"/>
</dbReference>
<keyword evidence="6" id="KW-1185">Reference proteome</keyword>
<evidence type="ECO:0000313" key="5">
    <source>
        <dbReference type="EMBL" id="PYH85076.1"/>
    </source>
</evidence>
<dbReference type="PROSITE" id="PS50297">
    <property type="entry name" value="ANK_REP_REGION"/>
    <property type="match status" value="2"/>
</dbReference>
<dbReference type="RefSeq" id="XP_025495276.1">
    <property type="nucleotide sequence ID" value="XM_025637815.1"/>
</dbReference>
<dbReference type="InterPro" id="IPR056884">
    <property type="entry name" value="NPHP3-like_N"/>
</dbReference>
<dbReference type="InterPro" id="IPR035994">
    <property type="entry name" value="Nucleoside_phosphorylase_sf"/>
</dbReference>
<feature type="domain" description="Nephrocystin 3-like N-terminal" evidence="4">
    <location>
        <begin position="386"/>
        <end position="432"/>
    </location>
</feature>
<dbReference type="InterPro" id="IPR027417">
    <property type="entry name" value="P-loop_NTPase"/>
</dbReference>
<dbReference type="Gene3D" id="1.25.40.20">
    <property type="entry name" value="Ankyrin repeat-containing domain"/>
    <property type="match status" value="1"/>
</dbReference>
<dbReference type="SUPFAM" id="SSF48403">
    <property type="entry name" value="Ankyrin repeat"/>
    <property type="match status" value="1"/>
</dbReference>
<evidence type="ECO:0000259" key="3">
    <source>
        <dbReference type="Pfam" id="PF01048"/>
    </source>
</evidence>
<dbReference type="PROSITE" id="PS50088">
    <property type="entry name" value="ANK_REPEAT"/>
    <property type="match status" value="2"/>
</dbReference>
<dbReference type="Pfam" id="PF01048">
    <property type="entry name" value="PNP_UDP_1"/>
    <property type="match status" value="1"/>
</dbReference>
<dbReference type="Pfam" id="PF24883">
    <property type="entry name" value="NPHP3_N"/>
    <property type="match status" value="2"/>
</dbReference>
<dbReference type="Proteomes" id="UP000248340">
    <property type="component" value="Unassembled WGS sequence"/>
</dbReference>
<evidence type="ECO:0000256" key="1">
    <source>
        <dbReference type="ARBA" id="ARBA00022737"/>
    </source>
</evidence>
<dbReference type="GO" id="GO:0009116">
    <property type="term" value="P:nucleoside metabolic process"/>
    <property type="evidence" value="ECO:0007669"/>
    <property type="project" value="InterPro"/>
</dbReference>
<dbReference type="SMART" id="SM00248">
    <property type="entry name" value="ANK"/>
    <property type="match status" value="5"/>
</dbReference>
<dbReference type="SUPFAM" id="SSF52540">
    <property type="entry name" value="P-loop containing nucleoside triphosphate hydrolases"/>
    <property type="match status" value="1"/>
</dbReference>
<gene>
    <name evidence="5" type="ORF">BO82DRAFT_381107</name>
</gene>
<feature type="domain" description="Nephrocystin 3-like N-terminal" evidence="4">
    <location>
        <begin position="462"/>
        <end position="523"/>
    </location>
</feature>
<dbReference type="InterPro" id="IPR053137">
    <property type="entry name" value="NLR-like"/>
</dbReference>
<feature type="repeat" description="ANK" evidence="2">
    <location>
        <begin position="909"/>
        <end position="941"/>
    </location>
</feature>
<dbReference type="VEuPathDB" id="FungiDB:BO82DRAFT_381107"/>
<proteinExistence type="predicted"/>
<dbReference type="GeneID" id="37140557"/>
<dbReference type="PANTHER" id="PTHR46082">
    <property type="entry name" value="ATP/GTP-BINDING PROTEIN-RELATED"/>
    <property type="match status" value="1"/>
</dbReference>
<dbReference type="SUPFAM" id="SSF53167">
    <property type="entry name" value="Purine and uridine phosphorylases"/>
    <property type="match status" value="1"/>
</dbReference>
<keyword evidence="1" id="KW-0677">Repeat</keyword>
<sequence>MEGSPHSNDQYTVGWVCALIDELVAAMAMLDCEHGNPQTLPRADNNTYVLGSIGHHKVVLACLPLDEQGHISAARVATDMIHAFPQIRFALVVGIGGGIPHYNHDCSKTEDIRLGDVVVGCNSETGGIVRYDFGKRLADGTFRETYALNRPPRLLATAVSNLEARRRLGHYRLGPIVDKALEKSSCLRDDGYGPPDRATDQLFHSEYVHVSEDGTCMKCDEAQAIHRGDSRREGSGPAVHYGVIASGSQVVKHAPTREQIRQKYNAICVEMEAAGLMNTLPCLVIRGICDYADSHKNDLWQKYAAITAAAYAKTLLGIIGVQGVESQERAQEVLSKVQNTLSSVVNTVAELKVIATKDQNSKILEWLSPCNFSAQLQDILKQRERGTLRWFLDSDEFQAWLKTGKQTLFCPGIPGAGKTVVAATVVEHLHAIAQQNLTTVECLLLPSHIQQLHDECAIIGVQPPLERISDALLQTARMYERVYIIIDALDELYASDYDEHSRLLTEMFRLQQDSPVSILITSRFKSGIIPPSHDIQERVIEAHDDDLVQYINTRLERLRIRSNVSRASNGMFLLARLHMDHLRDKTSVGMLKKSLSTLSQGNFGLTETYQRAMLVIQHLAEDLRALAMNALSWVAYSRTALSSTELRHALATQPEMSDLDTDYLSDVNLIISSCGGLVLWDNETDVVRLVHYTLSDFLCSQQNLPHAHMYIMTTCITYLSFNSFEIGRCSSNDEFKMRQKFYPLYRYSAKHWGFHAANISSASMGIFSPFPVNSAEADFMSLFQHDHLSSIPCGITAVHLAAHFGLLEVLKSLVQAGHDVNSRDSKHQTPLTYAALRKQWSTVIYLLDSLGADSSLADSTTLAAREGHLESVVLLLGNGFILQNPNYGNQELTQMLLTMGVSHSIKNDRSQTPLFTAAHAGQLAVAKTLLDNGAHTEEVDSKGRTPLFYALLLVGGANPDPEDYDRERPILWASGSGYDTILRLLLQKGVSAESRSDGSKSPIIWAKEDSDTGDYQAVVSQLVEFGADVNTKDETGTPIGHVRDKSLIKPSRISIQ</sequence>
<dbReference type="STRING" id="1448315.A0A319CGV3"/>
<evidence type="ECO:0000256" key="2">
    <source>
        <dbReference type="PROSITE-ProRule" id="PRU00023"/>
    </source>
</evidence>
<dbReference type="InterPro" id="IPR002110">
    <property type="entry name" value="Ankyrin_rpt"/>
</dbReference>
<dbReference type="Gene3D" id="3.40.50.1580">
    <property type="entry name" value="Nucleoside phosphorylase domain"/>
    <property type="match status" value="1"/>
</dbReference>
<feature type="repeat" description="ANK" evidence="2">
    <location>
        <begin position="793"/>
        <end position="825"/>
    </location>
</feature>
<reference evidence="5 6" key="1">
    <citation type="submission" date="2016-12" db="EMBL/GenBank/DDBJ databases">
        <title>The genomes of Aspergillus section Nigri reveals drivers in fungal speciation.</title>
        <authorList>
            <consortium name="DOE Joint Genome Institute"/>
            <person name="Vesth T.C."/>
            <person name="Nybo J."/>
            <person name="Theobald S."/>
            <person name="Brandl J."/>
            <person name="Frisvad J.C."/>
            <person name="Nielsen K.F."/>
            <person name="Lyhne E.K."/>
            <person name="Kogle M.E."/>
            <person name="Kuo A."/>
            <person name="Riley R."/>
            <person name="Clum A."/>
            <person name="Nolan M."/>
            <person name="Lipzen A."/>
            <person name="Salamov A."/>
            <person name="Henrissat B."/>
            <person name="Wiebenga A."/>
            <person name="De Vries R.P."/>
            <person name="Grigoriev I.V."/>
            <person name="Mortensen U.H."/>
            <person name="Andersen M.R."/>
            <person name="Baker S.E."/>
        </authorList>
    </citation>
    <scope>NUCLEOTIDE SEQUENCE [LARGE SCALE GENOMIC DNA]</scope>
    <source>
        <strain evidence="5 6">CBS 121591</strain>
    </source>
</reference>
<name>A0A319CGV3_9EURO</name>
<keyword evidence="2" id="KW-0040">ANK repeat</keyword>
<dbReference type="Gene3D" id="3.40.50.300">
    <property type="entry name" value="P-loop containing nucleotide triphosphate hydrolases"/>
    <property type="match status" value="1"/>
</dbReference>